<dbReference type="Pfam" id="PF00528">
    <property type="entry name" value="BPD_transp_1"/>
    <property type="match status" value="1"/>
</dbReference>
<keyword evidence="2 5" id="KW-0812">Transmembrane</keyword>
<dbReference type="CDD" id="cd06261">
    <property type="entry name" value="TM_PBP2"/>
    <property type="match status" value="1"/>
</dbReference>
<evidence type="ECO:0000256" key="3">
    <source>
        <dbReference type="ARBA" id="ARBA00022989"/>
    </source>
</evidence>
<feature type="transmembrane region" description="Helical" evidence="5">
    <location>
        <begin position="9"/>
        <end position="30"/>
    </location>
</feature>
<protein>
    <submittedName>
        <fullName evidence="7">Binding-protein-dependent transport systems inner membrane component</fullName>
    </submittedName>
</protein>
<keyword evidence="8" id="KW-1185">Reference proteome</keyword>
<feature type="transmembrane region" description="Helical" evidence="5">
    <location>
        <begin position="260"/>
        <end position="282"/>
    </location>
</feature>
<feature type="transmembrane region" description="Helical" evidence="5">
    <location>
        <begin position="200"/>
        <end position="219"/>
    </location>
</feature>
<dbReference type="InterPro" id="IPR052730">
    <property type="entry name" value="Sugar_ABC_transporter"/>
</dbReference>
<evidence type="ECO:0000313" key="7">
    <source>
        <dbReference type="EMBL" id="ADH64893.1"/>
    </source>
</evidence>
<dbReference type="KEGG" id="msv:Mesil_3057"/>
<feature type="domain" description="ABC transmembrane type-1" evidence="6">
    <location>
        <begin position="67"/>
        <end position="281"/>
    </location>
</feature>
<reference evidence="7 8" key="1">
    <citation type="journal article" date="2010" name="Stand. Genomic Sci.">
        <title>Complete genome sequence of Meiothermus silvanus type strain (VI-R2).</title>
        <authorList>
            <person name="Sikorski J."/>
            <person name="Tindall B.J."/>
            <person name="Lowry S."/>
            <person name="Lucas S."/>
            <person name="Nolan M."/>
            <person name="Copeland A."/>
            <person name="Glavina Del Rio T."/>
            <person name="Tice H."/>
            <person name="Cheng J.F."/>
            <person name="Han C."/>
            <person name="Pitluck S."/>
            <person name="Liolios K."/>
            <person name="Ivanova N."/>
            <person name="Mavromatis K."/>
            <person name="Mikhailova N."/>
            <person name="Pati A."/>
            <person name="Goodwin L."/>
            <person name="Chen A."/>
            <person name="Palaniappan K."/>
            <person name="Land M."/>
            <person name="Hauser L."/>
            <person name="Chang Y.J."/>
            <person name="Jeffries C.D."/>
            <person name="Rohde M."/>
            <person name="Goker M."/>
            <person name="Woyke T."/>
            <person name="Bristow J."/>
            <person name="Eisen J.A."/>
            <person name="Markowitz V."/>
            <person name="Hugenholtz P."/>
            <person name="Kyrpides N.C."/>
            <person name="Klenk H.P."/>
            <person name="Lapidus A."/>
        </authorList>
    </citation>
    <scope>NUCLEOTIDE SEQUENCE [LARGE SCALE GENOMIC DNA]</scope>
    <source>
        <strain evidence="8">ATCC 700542 / DSM 9946 / VI-R2</strain>
    </source>
</reference>
<dbReference type="OrthoDB" id="5174895at2"/>
<name>D7BE35_ALLS1</name>
<organism evidence="7 8">
    <name type="scientific">Allomeiothermus silvanus (strain ATCC 700542 / DSM 9946 / NBRC 106475 / NCIMB 13440 / VI-R2)</name>
    <name type="common">Thermus silvanus</name>
    <dbReference type="NCBI Taxonomy" id="526227"/>
    <lineage>
        <taxon>Bacteria</taxon>
        <taxon>Thermotogati</taxon>
        <taxon>Deinococcota</taxon>
        <taxon>Deinococci</taxon>
        <taxon>Thermales</taxon>
        <taxon>Thermaceae</taxon>
        <taxon>Allomeiothermus</taxon>
    </lineage>
</organism>
<accession>D7BE35</accession>
<feature type="transmembrane region" description="Helical" evidence="5">
    <location>
        <begin position="105"/>
        <end position="127"/>
    </location>
</feature>
<evidence type="ECO:0000256" key="2">
    <source>
        <dbReference type="ARBA" id="ARBA00022692"/>
    </source>
</evidence>
<evidence type="ECO:0000256" key="5">
    <source>
        <dbReference type="RuleBase" id="RU363032"/>
    </source>
</evidence>
<dbReference type="PANTHER" id="PTHR43759:SF1">
    <property type="entry name" value="GLUCOSE IMPORT SYSTEM PERMEASE PROTEIN GLCT"/>
    <property type="match status" value="1"/>
</dbReference>
<dbReference type="Proteomes" id="UP000001916">
    <property type="component" value="Chromosome"/>
</dbReference>
<dbReference type="InterPro" id="IPR000515">
    <property type="entry name" value="MetI-like"/>
</dbReference>
<gene>
    <name evidence="7" type="ordered locus">Mesil_3057</name>
</gene>
<evidence type="ECO:0000256" key="1">
    <source>
        <dbReference type="ARBA" id="ARBA00004141"/>
    </source>
</evidence>
<dbReference type="EMBL" id="CP002042">
    <property type="protein sequence ID" value="ADH64893.1"/>
    <property type="molecule type" value="Genomic_DNA"/>
</dbReference>
<dbReference type="eggNOG" id="COG1175">
    <property type="taxonomic scope" value="Bacteria"/>
</dbReference>
<dbReference type="PROSITE" id="PS50928">
    <property type="entry name" value="ABC_TM1"/>
    <property type="match status" value="1"/>
</dbReference>
<keyword evidence="4 5" id="KW-0472">Membrane</keyword>
<keyword evidence="3 5" id="KW-1133">Transmembrane helix</keyword>
<evidence type="ECO:0000256" key="4">
    <source>
        <dbReference type="ARBA" id="ARBA00023136"/>
    </source>
</evidence>
<proteinExistence type="inferred from homology"/>
<comment type="subcellular location">
    <subcellularLocation>
        <location evidence="5">Cell membrane</location>
        <topology evidence="5">Multi-pass membrane protein</topology>
    </subcellularLocation>
    <subcellularLocation>
        <location evidence="1">Membrane</location>
        <topology evidence="1">Multi-pass membrane protein</topology>
    </subcellularLocation>
</comment>
<dbReference type="PANTHER" id="PTHR43759">
    <property type="entry name" value="TREHALOSE TRANSPORT SYSTEM PERMEASE PROTEIN SUGA"/>
    <property type="match status" value="1"/>
</dbReference>
<dbReference type="AlphaFoldDB" id="D7BE35"/>
<dbReference type="RefSeq" id="WP_013159423.1">
    <property type="nucleotide sequence ID" value="NC_014212.1"/>
</dbReference>
<feature type="transmembrane region" description="Helical" evidence="5">
    <location>
        <begin position="71"/>
        <end position="93"/>
    </location>
</feature>
<feature type="transmembrane region" description="Helical" evidence="5">
    <location>
        <begin position="156"/>
        <end position="180"/>
    </location>
</feature>
<dbReference type="SUPFAM" id="SSF161098">
    <property type="entry name" value="MetI-like"/>
    <property type="match status" value="1"/>
</dbReference>
<dbReference type="GO" id="GO:0055085">
    <property type="term" value="P:transmembrane transport"/>
    <property type="evidence" value="ECO:0007669"/>
    <property type="project" value="InterPro"/>
</dbReference>
<dbReference type="Gene3D" id="1.10.3720.10">
    <property type="entry name" value="MetI-like"/>
    <property type="match status" value="1"/>
</dbReference>
<dbReference type="GO" id="GO:0005886">
    <property type="term" value="C:plasma membrane"/>
    <property type="evidence" value="ECO:0007669"/>
    <property type="project" value="UniProtKB-SubCell"/>
</dbReference>
<sequence length="290" mass="32529">MWSPRTRNFFLAPAVIVLLGVGIFPLLFAVDVSLRDYQITKPALGFGWNNFANYLQVFSDPYFWGSLGRTFFFLILTLPVQFLLGLCIALLLYRKDWGFLRSVARVALVIPLATTPAVVGLIGRLIFDSDFGLANWIVYLLGGAKVTFLGDPNLALLAVAFMDTWQWTPFFALVFLASLTSVPHEAVEAATLETDRRWDLFRFVEWPYLLPGLTAVLILRTADAMKLFDLIFVMTRGGPGSATELISVYTQRVGFRVFDLGVASAMAVLSLVVTIVLARLYIRVFYRETE</sequence>
<dbReference type="HOGENOM" id="CLU_016047_0_3_0"/>
<keyword evidence="5" id="KW-0813">Transport</keyword>
<dbReference type="InterPro" id="IPR035906">
    <property type="entry name" value="MetI-like_sf"/>
</dbReference>
<dbReference type="STRING" id="526227.Mesil_3057"/>
<comment type="similarity">
    <text evidence="5">Belongs to the binding-protein-dependent transport system permease family.</text>
</comment>
<evidence type="ECO:0000259" key="6">
    <source>
        <dbReference type="PROSITE" id="PS50928"/>
    </source>
</evidence>
<evidence type="ECO:0000313" key="8">
    <source>
        <dbReference type="Proteomes" id="UP000001916"/>
    </source>
</evidence>